<dbReference type="EMBL" id="BAAABZ010000085">
    <property type="protein sequence ID" value="GAA0570586.1"/>
    <property type="molecule type" value="Genomic_DNA"/>
</dbReference>
<proteinExistence type="predicted"/>
<name>A0ABP3PTG8_9ACTN</name>
<sequence>MSGTARPGDPDRETANRETANRETANRETANRETADRQTADPAPAEPEGGESACWLDRVCADCGAIQDTAPFARCARCGAPRE</sequence>
<feature type="region of interest" description="Disordered" evidence="1">
    <location>
        <begin position="1"/>
        <end position="51"/>
    </location>
</feature>
<gene>
    <name evidence="2" type="ORF">GCM10010390_87270</name>
</gene>
<protein>
    <recommendedName>
        <fullName evidence="4">Small CPxCG-related zinc finger protein</fullName>
    </recommendedName>
</protein>
<accession>A0ABP3PTG8</accession>
<evidence type="ECO:0000313" key="2">
    <source>
        <dbReference type="EMBL" id="GAA0570586.1"/>
    </source>
</evidence>
<dbReference type="Proteomes" id="UP001501576">
    <property type="component" value="Unassembled WGS sequence"/>
</dbReference>
<keyword evidence="3" id="KW-1185">Reference proteome</keyword>
<feature type="compositionally biased region" description="Basic and acidic residues" evidence="1">
    <location>
        <begin position="8"/>
        <end position="39"/>
    </location>
</feature>
<dbReference type="RefSeq" id="WP_346161536.1">
    <property type="nucleotide sequence ID" value="NZ_BAAABZ010000085.1"/>
</dbReference>
<comment type="caution">
    <text evidence="2">The sequence shown here is derived from an EMBL/GenBank/DDBJ whole genome shotgun (WGS) entry which is preliminary data.</text>
</comment>
<evidence type="ECO:0008006" key="4">
    <source>
        <dbReference type="Google" id="ProtNLM"/>
    </source>
</evidence>
<organism evidence="2 3">
    <name type="scientific">Streptomyces mordarskii</name>
    <dbReference type="NCBI Taxonomy" id="1226758"/>
    <lineage>
        <taxon>Bacteria</taxon>
        <taxon>Bacillati</taxon>
        <taxon>Actinomycetota</taxon>
        <taxon>Actinomycetes</taxon>
        <taxon>Kitasatosporales</taxon>
        <taxon>Streptomycetaceae</taxon>
        <taxon>Streptomyces</taxon>
    </lineage>
</organism>
<evidence type="ECO:0000313" key="3">
    <source>
        <dbReference type="Proteomes" id="UP001501576"/>
    </source>
</evidence>
<reference evidence="3" key="1">
    <citation type="journal article" date="2019" name="Int. J. Syst. Evol. Microbiol.">
        <title>The Global Catalogue of Microorganisms (GCM) 10K type strain sequencing project: providing services to taxonomists for standard genome sequencing and annotation.</title>
        <authorList>
            <consortium name="The Broad Institute Genomics Platform"/>
            <consortium name="The Broad Institute Genome Sequencing Center for Infectious Disease"/>
            <person name="Wu L."/>
            <person name="Ma J."/>
        </authorList>
    </citation>
    <scope>NUCLEOTIDE SEQUENCE [LARGE SCALE GENOMIC DNA]</scope>
    <source>
        <strain evidence="3">JCM 5052</strain>
    </source>
</reference>
<evidence type="ECO:0000256" key="1">
    <source>
        <dbReference type="SAM" id="MobiDB-lite"/>
    </source>
</evidence>